<dbReference type="GO" id="GO:0005829">
    <property type="term" value="C:cytosol"/>
    <property type="evidence" value="ECO:0007669"/>
    <property type="project" value="TreeGrafter"/>
</dbReference>
<dbReference type="AlphaFoldDB" id="A0A1W6MG50"/>
<evidence type="ECO:0000313" key="5">
    <source>
        <dbReference type="EMBL" id="ARN76575.1"/>
    </source>
</evidence>
<dbReference type="GO" id="GO:0051082">
    <property type="term" value="F:unfolded protein binding"/>
    <property type="evidence" value="ECO:0007669"/>
    <property type="project" value="InterPro"/>
</dbReference>
<dbReference type="PANTHER" id="PTHR35089">
    <property type="entry name" value="CHAPERONE PROTEIN SKP"/>
    <property type="match status" value="1"/>
</dbReference>
<sequence>MKKVVFLLFLVASTAVMAQTGYVRSQGLMLAMPETATANKTLNELGTKLEAEVAKAEQNAATKMRSLQYKAQDPELGDAVRQDLASQAATLEQELNKVKQNAQMELQKKEAELMEPITTRLTQAIEKIAKARGYKMVVDISSVSYADKELDITLDVSKELGIAPKEQ</sequence>
<evidence type="ECO:0000256" key="1">
    <source>
        <dbReference type="ARBA" id="ARBA00009091"/>
    </source>
</evidence>
<protein>
    <recommendedName>
        <fullName evidence="7">Outer membrane chaperone Skp</fullName>
    </recommendedName>
</protein>
<evidence type="ECO:0008006" key="7">
    <source>
        <dbReference type="Google" id="ProtNLM"/>
    </source>
</evidence>
<dbReference type="InterPro" id="IPR005632">
    <property type="entry name" value="Chaperone_Skp"/>
</dbReference>
<proteinExistence type="inferred from homology"/>
<dbReference type="Gene3D" id="3.30.910.20">
    <property type="entry name" value="Skp domain"/>
    <property type="match status" value="1"/>
</dbReference>
<keyword evidence="3" id="KW-0175">Coiled coil</keyword>
<dbReference type="Pfam" id="PF03938">
    <property type="entry name" value="OmpH"/>
    <property type="match status" value="1"/>
</dbReference>
<feature type="signal peptide" evidence="4">
    <location>
        <begin position="1"/>
        <end position="18"/>
    </location>
</feature>
<organism evidence="5 6">
    <name type="scientific">Nonlabens spongiae</name>
    <dbReference type="NCBI Taxonomy" id="331648"/>
    <lineage>
        <taxon>Bacteria</taxon>
        <taxon>Pseudomonadati</taxon>
        <taxon>Bacteroidota</taxon>
        <taxon>Flavobacteriia</taxon>
        <taxon>Flavobacteriales</taxon>
        <taxon>Flavobacteriaceae</taxon>
        <taxon>Nonlabens</taxon>
    </lineage>
</organism>
<dbReference type="SUPFAM" id="SSF111384">
    <property type="entry name" value="OmpH-like"/>
    <property type="match status" value="1"/>
</dbReference>
<evidence type="ECO:0000256" key="2">
    <source>
        <dbReference type="ARBA" id="ARBA00022729"/>
    </source>
</evidence>
<accession>A0A1W6MG50</accession>
<dbReference type="SMART" id="SM00935">
    <property type="entry name" value="OmpH"/>
    <property type="match status" value="1"/>
</dbReference>
<dbReference type="OrthoDB" id="1493480at2"/>
<feature type="coiled-coil region" evidence="3">
    <location>
        <begin position="39"/>
        <end position="112"/>
    </location>
</feature>
<dbReference type="EMBL" id="CP019344">
    <property type="protein sequence ID" value="ARN76575.1"/>
    <property type="molecule type" value="Genomic_DNA"/>
</dbReference>
<keyword evidence="6" id="KW-1185">Reference proteome</keyword>
<dbReference type="STRING" id="331648.BST97_00345"/>
<gene>
    <name evidence="5" type="ORF">BST97_00345</name>
</gene>
<dbReference type="GO" id="GO:0050821">
    <property type="term" value="P:protein stabilization"/>
    <property type="evidence" value="ECO:0007669"/>
    <property type="project" value="TreeGrafter"/>
</dbReference>
<evidence type="ECO:0000256" key="4">
    <source>
        <dbReference type="SAM" id="SignalP"/>
    </source>
</evidence>
<evidence type="ECO:0000313" key="6">
    <source>
        <dbReference type="Proteomes" id="UP000193431"/>
    </source>
</evidence>
<dbReference type="Proteomes" id="UP000193431">
    <property type="component" value="Chromosome"/>
</dbReference>
<dbReference type="InterPro" id="IPR024930">
    <property type="entry name" value="Skp_dom_sf"/>
</dbReference>
<reference evidence="5 6" key="1">
    <citation type="submission" date="2016-11" db="EMBL/GenBank/DDBJ databases">
        <title>Trade-off between light-utilization and light-protection in marine flavobacteria.</title>
        <authorList>
            <person name="Kumagai Y."/>
        </authorList>
    </citation>
    <scope>NUCLEOTIDE SEQUENCE [LARGE SCALE GENOMIC DNA]</scope>
    <source>
        <strain evidence="5 6">JCM 13191</strain>
    </source>
</reference>
<dbReference type="RefSeq" id="WP_085765377.1">
    <property type="nucleotide sequence ID" value="NZ_CP019344.1"/>
</dbReference>
<keyword evidence="2 4" id="KW-0732">Signal</keyword>
<dbReference type="PANTHER" id="PTHR35089:SF1">
    <property type="entry name" value="CHAPERONE PROTEIN SKP"/>
    <property type="match status" value="1"/>
</dbReference>
<feature type="chain" id="PRO_5012890674" description="Outer membrane chaperone Skp" evidence="4">
    <location>
        <begin position="19"/>
        <end position="167"/>
    </location>
</feature>
<name>A0A1W6MG50_9FLAO</name>
<evidence type="ECO:0000256" key="3">
    <source>
        <dbReference type="SAM" id="Coils"/>
    </source>
</evidence>
<comment type="similarity">
    <text evidence="1">Belongs to the Skp family.</text>
</comment>